<keyword evidence="3 7" id="KW-0812">Transmembrane</keyword>
<dbReference type="InterPro" id="IPR003838">
    <property type="entry name" value="ABC3_permease_C"/>
</dbReference>
<dbReference type="STRING" id="1548.CSCA_1950"/>
<dbReference type="Proteomes" id="UP000033115">
    <property type="component" value="Chromosome"/>
</dbReference>
<proteinExistence type="inferred from homology"/>
<dbReference type="Pfam" id="PF02687">
    <property type="entry name" value="FtsX"/>
    <property type="match status" value="2"/>
</dbReference>
<dbReference type="EMBL" id="CP009933">
    <property type="protein sequence ID" value="AKA69075.1"/>
    <property type="molecule type" value="Genomic_DNA"/>
</dbReference>
<sequence length="811" mass="91256">MNSLSNLSRKNLKVNKLKNVLVIIAIMLSTCLIATIGILSYSIQQMEVKQIAAQTGDLHVEYENVSEKQIEMLKNNKKLTSVNEYIGLGFNSKYIPYSIEMCYVDKSTGDATDYFRLKEGKWPEKENDIAMPKWMLEKMGVKPKIGEKVNLSYSQENNEYKYEGKGEFVLCGILEDSELMRTELYKAIAVVSKNYILKNVKSEYRFNQVTAKVKGRNISNTAYEVGHSVGLSDKNISVNKMYINALGLSKDVLIPAGIAGVVVVLATVLVIYNIFYISIKERITQFGLLSALGATKKQIKRIIFREGLMLALIGIPGGIILGHLLSLLIIPLIPLNVKLTLETSPYIVILSAFVSLVTVAISLRKPSKIAAKVSPIEAIRYSGVELNSKKKERKSKGIITLRRLAYLNLWRSKKRTITTIVSMSLTGILFIVFFSMFSSLKNNQDNHVTSDFELTSSRLTLHGRDDGSDPLNKYVLSKVKAIKGIEKINILKHEQLFTADKRILNKVNNEVKSDDTKNFSYINCDFFGFDDSMLEELKNNLLQGEISKESLKNKDEVVMVNYNKDNHTTGNPLKVGDKITLEDKNENNSIKREFTISAIVSYNTRWLGYIAVGPQFITHEAAYSKILNDNRIGKLCIDINNESYSNVKKSLESISKENDNAIFFDRKEYKQKQDLEYKGMGLAAVSLISIIGLIGILNSINTMFTSIMARKKEFGMMEAVGLSSTQLRKLLQIEGLYYSGISIIVSVILGISLSYVLYLNMEFAKSSGYKLPFMPVILVVMALVCIQGVITYIGERSLRKESVIDRVRYNE</sequence>
<accession>A0A0E3M937</accession>
<dbReference type="RefSeq" id="WP_029163445.1">
    <property type="nucleotide sequence ID" value="NZ_CP009933.1"/>
</dbReference>
<keyword evidence="4 7" id="KW-1133">Transmembrane helix</keyword>
<keyword evidence="5 7" id="KW-0472">Membrane</keyword>
<feature type="transmembrane region" description="Helical" evidence="7">
    <location>
        <begin position="736"/>
        <end position="759"/>
    </location>
</feature>
<evidence type="ECO:0000256" key="1">
    <source>
        <dbReference type="ARBA" id="ARBA00004651"/>
    </source>
</evidence>
<feature type="transmembrane region" description="Helical" evidence="7">
    <location>
        <begin position="252"/>
        <end position="275"/>
    </location>
</feature>
<evidence type="ECO:0000313" key="9">
    <source>
        <dbReference type="EMBL" id="AKA69075.1"/>
    </source>
</evidence>
<dbReference type="AlphaFoldDB" id="A0A0E3M937"/>
<dbReference type="GO" id="GO:0005886">
    <property type="term" value="C:plasma membrane"/>
    <property type="evidence" value="ECO:0007669"/>
    <property type="project" value="UniProtKB-SubCell"/>
</dbReference>
<evidence type="ECO:0000256" key="3">
    <source>
        <dbReference type="ARBA" id="ARBA00022692"/>
    </source>
</evidence>
<name>A0A0E3M937_CLOSL</name>
<reference evidence="9 10" key="1">
    <citation type="journal article" date="2015" name="J. Biotechnol.">
        <title>Complete genome sequence of a malodorant-producing acetogen, Clostridium scatologenes ATCC 25775(T).</title>
        <authorList>
            <person name="Zhu Z."/>
            <person name="Guo T."/>
            <person name="Zheng H."/>
            <person name="Song T."/>
            <person name="Ouyang P."/>
            <person name="Xie J."/>
        </authorList>
    </citation>
    <scope>NUCLEOTIDE SEQUENCE [LARGE SCALE GENOMIC DNA]</scope>
    <source>
        <strain evidence="9 10">ATCC 25775</strain>
    </source>
</reference>
<organism evidence="9 10">
    <name type="scientific">Clostridium scatologenes</name>
    <dbReference type="NCBI Taxonomy" id="1548"/>
    <lineage>
        <taxon>Bacteria</taxon>
        <taxon>Bacillati</taxon>
        <taxon>Bacillota</taxon>
        <taxon>Clostridia</taxon>
        <taxon>Eubacteriales</taxon>
        <taxon>Clostridiaceae</taxon>
        <taxon>Clostridium</taxon>
    </lineage>
</organism>
<keyword evidence="2" id="KW-1003">Cell membrane</keyword>
<evidence type="ECO:0000256" key="5">
    <source>
        <dbReference type="ARBA" id="ARBA00023136"/>
    </source>
</evidence>
<feature type="transmembrane region" description="Helical" evidence="7">
    <location>
        <begin position="345"/>
        <end position="363"/>
    </location>
</feature>
<evidence type="ECO:0000256" key="7">
    <source>
        <dbReference type="SAM" id="Phobius"/>
    </source>
</evidence>
<dbReference type="InterPro" id="IPR050250">
    <property type="entry name" value="Macrolide_Exporter_MacB"/>
</dbReference>
<feature type="transmembrane region" description="Helical" evidence="7">
    <location>
        <begin position="20"/>
        <end position="41"/>
    </location>
</feature>
<comment type="similarity">
    <text evidence="6">Belongs to the ABC-4 integral membrane protein family.</text>
</comment>
<evidence type="ECO:0000259" key="8">
    <source>
        <dbReference type="Pfam" id="PF02687"/>
    </source>
</evidence>
<dbReference type="HOGENOM" id="CLU_010964_1_0_9"/>
<feature type="transmembrane region" description="Helical" evidence="7">
    <location>
        <begin position="680"/>
        <end position="704"/>
    </location>
</feature>
<feature type="transmembrane region" description="Helical" evidence="7">
    <location>
        <begin position="771"/>
        <end position="793"/>
    </location>
</feature>
<feature type="transmembrane region" description="Helical" evidence="7">
    <location>
        <begin position="417"/>
        <end position="437"/>
    </location>
</feature>
<evidence type="ECO:0000256" key="6">
    <source>
        <dbReference type="ARBA" id="ARBA00038076"/>
    </source>
</evidence>
<protein>
    <recommendedName>
        <fullName evidence="8">ABC3 transporter permease C-terminal domain-containing protein</fullName>
    </recommendedName>
</protein>
<feature type="transmembrane region" description="Helical" evidence="7">
    <location>
        <begin position="307"/>
        <end position="333"/>
    </location>
</feature>
<keyword evidence="10" id="KW-1185">Reference proteome</keyword>
<dbReference type="PANTHER" id="PTHR30572">
    <property type="entry name" value="MEMBRANE COMPONENT OF TRANSPORTER-RELATED"/>
    <property type="match status" value="1"/>
</dbReference>
<evidence type="ECO:0000313" key="10">
    <source>
        <dbReference type="Proteomes" id="UP000033115"/>
    </source>
</evidence>
<evidence type="ECO:0000256" key="4">
    <source>
        <dbReference type="ARBA" id="ARBA00022989"/>
    </source>
</evidence>
<comment type="subcellular location">
    <subcellularLocation>
        <location evidence="1">Cell membrane</location>
        <topology evidence="1">Multi-pass membrane protein</topology>
    </subcellularLocation>
</comment>
<dbReference type="KEGG" id="csq:CSCA_1950"/>
<dbReference type="GO" id="GO:0022857">
    <property type="term" value="F:transmembrane transporter activity"/>
    <property type="evidence" value="ECO:0007669"/>
    <property type="project" value="TreeGrafter"/>
</dbReference>
<feature type="domain" description="ABC3 transporter permease C-terminal" evidence="8">
    <location>
        <begin position="687"/>
        <end position="800"/>
    </location>
</feature>
<gene>
    <name evidence="9" type="ORF">CSCA_1950</name>
</gene>
<feature type="domain" description="ABC3 transporter permease C-terminal" evidence="8">
    <location>
        <begin position="258"/>
        <end position="368"/>
    </location>
</feature>
<evidence type="ECO:0000256" key="2">
    <source>
        <dbReference type="ARBA" id="ARBA00022475"/>
    </source>
</evidence>
<dbReference type="PANTHER" id="PTHR30572:SF4">
    <property type="entry name" value="ABC TRANSPORTER PERMEASE YTRF"/>
    <property type="match status" value="1"/>
</dbReference>